<evidence type="ECO:0000256" key="1">
    <source>
        <dbReference type="ARBA" id="ARBA00022942"/>
    </source>
</evidence>
<sequence>MKTSSRAKKKSSTKLGSMKCKRRPPLILHRDEPRINLILLVLPVLKAKLDSIASEVDKEWDEGKLPMPKVVKRLTTYQIYLKKDGSFPEWEPEFEKGTTVVGLVYEEGIIVAADRSGKSLEFPPNFVQLNSHMLATISGGSGSESLLKDLQKKCNIQEQMKGRKPSVAEVLHWLAEALSAYKEEVGILIAVWSESEHGLYRMNGNGELVEGNVLATGSGSSGALYEVRCCERFVPVTRAANVGRVSLRSEYAP</sequence>
<keyword evidence="3" id="KW-1185">Reference proteome</keyword>
<name>A0AAV1DFL9_OLDCO</name>
<dbReference type="GO" id="GO:0051603">
    <property type="term" value="P:proteolysis involved in protein catabolic process"/>
    <property type="evidence" value="ECO:0007669"/>
    <property type="project" value="InterPro"/>
</dbReference>
<organism evidence="2 3">
    <name type="scientific">Oldenlandia corymbosa var. corymbosa</name>
    <dbReference type="NCBI Taxonomy" id="529605"/>
    <lineage>
        <taxon>Eukaryota</taxon>
        <taxon>Viridiplantae</taxon>
        <taxon>Streptophyta</taxon>
        <taxon>Embryophyta</taxon>
        <taxon>Tracheophyta</taxon>
        <taxon>Spermatophyta</taxon>
        <taxon>Magnoliopsida</taxon>
        <taxon>eudicotyledons</taxon>
        <taxon>Gunneridae</taxon>
        <taxon>Pentapetalae</taxon>
        <taxon>asterids</taxon>
        <taxon>lamiids</taxon>
        <taxon>Gentianales</taxon>
        <taxon>Rubiaceae</taxon>
        <taxon>Rubioideae</taxon>
        <taxon>Spermacoceae</taxon>
        <taxon>Hedyotis-Oldenlandia complex</taxon>
        <taxon>Oldenlandia</taxon>
    </lineage>
</organism>
<dbReference type="InterPro" id="IPR001353">
    <property type="entry name" value="Proteasome_sua/b"/>
</dbReference>
<accession>A0AAV1DFL9</accession>
<dbReference type="PANTHER" id="PTHR11599">
    <property type="entry name" value="PROTEASOME SUBUNIT ALPHA/BETA"/>
    <property type="match status" value="1"/>
</dbReference>
<protein>
    <submittedName>
        <fullName evidence="2">OLC1v1005891C1</fullName>
    </submittedName>
</protein>
<gene>
    <name evidence="2" type="ORF">OLC1_LOCUS15150</name>
</gene>
<dbReference type="Proteomes" id="UP001161247">
    <property type="component" value="Chromosome 5"/>
</dbReference>
<evidence type="ECO:0000313" key="3">
    <source>
        <dbReference type="Proteomes" id="UP001161247"/>
    </source>
</evidence>
<dbReference type="InterPro" id="IPR029055">
    <property type="entry name" value="Ntn_hydrolases_N"/>
</dbReference>
<dbReference type="SUPFAM" id="SSF56235">
    <property type="entry name" value="N-terminal nucleophile aminohydrolases (Ntn hydrolases)"/>
    <property type="match status" value="1"/>
</dbReference>
<dbReference type="Gene3D" id="3.60.20.10">
    <property type="entry name" value="Glutamine Phosphoribosylpyrophosphate, subunit 1, domain 1"/>
    <property type="match status" value="1"/>
</dbReference>
<keyword evidence="1" id="KW-0647">Proteasome</keyword>
<dbReference type="CDD" id="cd01906">
    <property type="entry name" value="proteasome_protease_HslV"/>
    <property type="match status" value="1"/>
</dbReference>
<dbReference type="Pfam" id="PF00227">
    <property type="entry name" value="Proteasome"/>
    <property type="match status" value="1"/>
</dbReference>
<dbReference type="GO" id="GO:0005839">
    <property type="term" value="C:proteasome core complex"/>
    <property type="evidence" value="ECO:0007669"/>
    <property type="project" value="InterPro"/>
</dbReference>
<dbReference type="EMBL" id="OX459122">
    <property type="protein sequence ID" value="CAI9106687.1"/>
    <property type="molecule type" value="Genomic_DNA"/>
</dbReference>
<dbReference type="AlphaFoldDB" id="A0AAV1DFL9"/>
<dbReference type="InterPro" id="IPR050115">
    <property type="entry name" value="Proteasome_alpha"/>
</dbReference>
<proteinExistence type="predicted"/>
<reference evidence="2" key="1">
    <citation type="submission" date="2023-03" db="EMBL/GenBank/DDBJ databases">
        <authorList>
            <person name="Julca I."/>
        </authorList>
    </citation>
    <scope>NUCLEOTIDE SEQUENCE</scope>
</reference>
<evidence type="ECO:0000313" key="2">
    <source>
        <dbReference type="EMBL" id="CAI9106687.1"/>
    </source>
</evidence>